<dbReference type="Pfam" id="PF12412">
    <property type="entry name" value="DUF3667"/>
    <property type="match status" value="1"/>
</dbReference>
<feature type="transmembrane region" description="Helical" evidence="1">
    <location>
        <begin position="151"/>
        <end position="168"/>
    </location>
</feature>
<protein>
    <recommendedName>
        <fullName evidence="4">DUF3667 domain-containing protein</fullName>
    </recommendedName>
</protein>
<dbReference type="InterPro" id="IPR022134">
    <property type="entry name" value="DUF3667"/>
</dbReference>
<sequence length="280" mass="32176">MVDQRNVCVRCGEELKGVFCYSCGEKKLEKKDKKLSHFFEELIASVFVADGKFLSTIKLLITRPGELTRNFVIGIRRKYLSPLQLFFFANLIYFIFPIISTFNTSLEVQMYQLPYSSQIERVVNTHLAKSGENKELFKTNYERVSNSNGKLLLIILVVLQGLFLKLLFFKREDLYLIDFFAGSAYFYGFYILFALVLFPALFNLGVGLFSFSIGGMMNEATLSIILLAVVIVYMYALIKGGYNTSKAGAIWRSLLLGVFLIPSFIIYRYVLFWVTFWMVA</sequence>
<evidence type="ECO:0000313" key="2">
    <source>
        <dbReference type="EMBL" id="KPQ16105.1"/>
    </source>
</evidence>
<name>A0A0P7Y7I0_9BACT</name>
<evidence type="ECO:0000313" key="3">
    <source>
        <dbReference type="Proteomes" id="UP000050421"/>
    </source>
</evidence>
<dbReference type="STRING" id="1305737.GCA_000526355_02094"/>
<dbReference type="Proteomes" id="UP000050421">
    <property type="component" value="Unassembled WGS sequence"/>
</dbReference>
<evidence type="ECO:0000256" key="1">
    <source>
        <dbReference type="SAM" id="Phobius"/>
    </source>
</evidence>
<gene>
    <name evidence="2" type="ORF">HLUCCX10_08275</name>
</gene>
<dbReference type="PATRIC" id="fig|1305737.6.peg.2302"/>
<evidence type="ECO:0008006" key="4">
    <source>
        <dbReference type="Google" id="ProtNLM"/>
    </source>
</evidence>
<proteinExistence type="predicted"/>
<keyword evidence="1" id="KW-0472">Membrane</keyword>
<organism evidence="2 3">
    <name type="scientific">Algoriphagus marincola HL-49</name>
    <dbReference type="NCBI Taxonomy" id="1305737"/>
    <lineage>
        <taxon>Bacteria</taxon>
        <taxon>Pseudomonadati</taxon>
        <taxon>Bacteroidota</taxon>
        <taxon>Cytophagia</taxon>
        <taxon>Cytophagales</taxon>
        <taxon>Cyclobacteriaceae</taxon>
        <taxon>Algoriphagus</taxon>
    </lineage>
</organism>
<dbReference type="AlphaFoldDB" id="A0A0P7Y7I0"/>
<dbReference type="OrthoDB" id="7446256at2"/>
<dbReference type="EMBL" id="LJXT01000043">
    <property type="protein sequence ID" value="KPQ16105.1"/>
    <property type="molecule type" value="Genomic_DNA"/>
</dbReference>
<accession>A0A0P7Y7I0</accession>
<dbReference type="eggNOG" id="COG1566">
    <property type="taxonomic scope" value="Bacteria"/>
</dbReference>
<comment type="caution">
    <text evidence="2">The sequence shown here is derived from an EMBL/GenBank/DDBJ whole genome shotgun (WGS) entry which is preliminary data.</text>
</comment>
<keyword evidence="1" id="KW-0812">Transmembrane</keyword>
<feature type="transmembrane region" description="Helical" evidence="1">
    <location>
        <begin position="189"/>
        <end position="214"/>
    </location>
</feature>
<feature type="transmembrane region" description="Helical" evidence="1">
    <location>
        <begin position="250"/>
        <end position="270"/>
    </location>
</feature>
<feature type="transmembrane region" description="Helical" evidence="1">
    <location>
        <begin position="220"/>
        <end position="238"/>
    </location>
</feature>
<keyword evidence="1" id="KW-1133">Transmembrane helix</keyword>
<reference evidence="2 3" key="1">
    <citation type="submission" date="2015-09" db="EMBL/GenBank/DDBJ databases">
        <title>Identification and resolution of microdiversity through metagenomic sequencing of parallel consortia.</title>
        <authorList>
            <person name="Nelson W.C."/>
            <person name="Romine M.F."/>
            <person name="Lindemann S.R."/>
        </authorList>
    </citation>
    <scope>NUCLEOTIDE SEQUENCE [LARGE SCALE GENOMIC DNA]</scope>
    <source>
        <strain evidence="2">HL-49</strain>
    </source>
</reference>
<feature type="transmembrane region" description="Helical" evidence="1">
    <location>
        <begin position="85"/>
        <end position="106"/>
    </location>
</feature>